<name>A0A6N8JJT7_9ACTN</name>
<organism evidence="2 3">
    <name type="scientific">Adlercreutzia mucosicola</name>
    <dbReference type="NCBI Taxonomy" id="580026"/>
    <lineage>
        <taxon>Bacteria</taxon>
        <taxon>Bacillati</taxon>
        <taxon>Actinomycetota</taxon>
        <taxon>Coriobacteriia</taxon>
        <taxon>Eggerthellales</taxon>
        <taxon>Eggerthellaceae</taxon>
        <taxon>Adlercreutzia</taxon>
    </lineage>
</organism>
<keyword evidence="1" id="KW-0812">Transmembrane</keyword>
<accession>A0A6N8JJT7</accession>
<keyword evidence="1" id="KW-1133">Transmembrane helix</keyword>
<keyword evidence="1" id="KW-0472">Membrane</keyword>
<gene>
    <name evidence="2" type="ORF">GKZ27_01410</name>
</gene>
<keyword evidence="3" id="KW-1185">Reference proteome</keyword>
<evidence type="ECO:0000313" key="3">
    <source>
        <dbReference type="Proteomes" id="UP000463388"/>
    </source>
</evidence>
<feature type="transmembrane region" description="Helical" evidence="1">
    <location>
        <begin position="7"/>
        <end position="26"/>
    </location>
</feature>
<dbReference type="OrthoDB" id="3196632at2"/>
<proteinExistence type="predicted"/>
<sequence length="165" mass="18621">MQKSNWIIIAILVAASVLFLWMWQALQFNVVDNPVDLVITLAWWLVIAGACVAIHLAEKKRRERIRTMFLAPGLVYNCETGVIRLEPGTSVVDTLQTLLGALNYSFDLAELPSNSRVRFQRIVRTSKFGDNGAIWEGELVEVAHPDRPQAFESRRELAILMGENV</sequence>
<reference evidence="2 3" key="1">
    <citation type="submission" date="2019-12" db="EMBL/GenBank/DDBJ databases">
        <title>Microbes associate with the intestines of laboratory mice.</title>
        <authorList>
            <person name="Navarre W."/>
            <person name="Wong E."/>
        </authorList>
    </citation>
    <scope>NUCLEOTIDE SEQUENCE [LARGE SCALE GENOMIC DNA]</scope>
    <source>
        <strain evidence="2 3">NM66_B29</strain>
    </source>
</reference>
<dbReference type="RefSeq" id="WP_160344497.1">
    <property type="nucleotide sequence ID" value="NZ_JAOAKZ010000014.1"/>
</dbReference>
<dbReference type="AlphaFoldDB" id="A0A6N8JJT7"/>
<feature type="transmembrane region" description="Helical" evidence="1">
    <location>
        <begin position="38"/>
        <end position="57"/>
    </location>
</feature>
<dbReference type="Proteomes" id="UP000463388">
    <property type="component" value="Unassembled WGS sequence"/>
</dbReference>
<dbReference type="EMBL" id="WSRR01000002">
    <property type="protein sequence ID" value="MVX60133.1"/>
    <property type="molecule type" value="Genomic_DNA"/>
</dbReference>
<comment type="caution">
    <text evidence="2">The sequence shown here is derived from an EMBL/GenBank/DDBJ whole genome shotgun (WGS) entry which is preliminary data.</text>
</comment>
<evidence type="ECO:0000313" key="2">
    <source>
        <dbReference type="EMBL" id="MVX60133.1"/>
    </source>
</evidence>
<evidence type="ECO:0000256" key="1">
    <source>
        <dbReference type="SAM" id="Phobius"/>
    </source>
</evidence>
<protein>
    <submittedName>
        <fullName evidence="2">Uncharacterized protein</fullName>
    </submittedName>
</protein>